<dbReference type="WBParaSite" id="EVEC_0001074901-mRNA-1">
    <property type="protein sequence ID" value="EVEC_0001074901-mRNA-1"/>
    <property type="gene ID" value="EVEC_0001074901"/>
</dbReference>
<feature type="compositionally biased region" description="Polar residues" evidence="1">
    <location>
        <begin position="106"/>
        <end position="118"/>
    </location>
</feature>
<dbReference type="OrthoDB" id="5872779at2759"/>
<proteinExistence type="predicted"/>
<evidence type="ECO:0000313" key="3">
    <source>
        <dbReference type="Proteomes" id="UP000274131"/>
    </source>
</evidence>
<dbReference type="STRING" id="51028.A0A0N4VIS8"/>
<reference evidence="2 3" key="2">
    <citation type="submission" date="2018-10" db="EMBL/GenBank/DDBJ databases">
        <authorList>
            <consortium name="Pathogen Informatics"/>
        </authorList>
    </citation>
    <scope>NUCLEOTIDE SEQUENCE [LARGE SCALE GENOMIC DNA]</scope>
</reference>
<accession>A0A0N4VIS8</accession>
<dbReference type="PANTHER" id="PTHR47331:SF1">
    <property type="entry name" value="GAG-LIKE PROTEIN"/>
    <property type="match status" value="1"/>
</dbReference>
<dbReference type="PANTHER" id="PTHR47331">
    <property type="entry name" value="PHD-TYPE DOMAIN-CONTAINING PROTEIN"/>
    <property type="match status" value="1"/>
</dbReference>
<dbReference type="InterPro" id="IPR008042">
    <property type="entry name" value="Retrotrans_Pao"/>
</dbReference>
<evidence type="ECO:0000313" key="4">
    <source>
        <dbReference type="WBParaSite" id="EVEC_0001074901-mRNA-1"/>
    </source>
</evidence>
<dbReference type="Proteomes" id="UP000274131">
    <property type="component" value="Unassembled WGS sequence"/>
</dbReference>
<dbReference type="InterPro" id="IPR006118">
    <property type="entry name" value="Recombinase_CS"/>
</dbReference>
<dbReference type="AlphaFoldDB" id="A0A0N4VIS8"/>
<evidence type="ECO:0000256" key="1">
    <source>
        <dbReference type="SAM" id="MobiDB-lite"/>
    </source>
</evidence>
<keyword evidence="3" id="KW-1185">Reference proteome</keyword>
<protein>
    <submittedName>
        <fullName evidence="4">Resolvase/invertase-type recombinase catalytic domain-containing protein</fullName>
    </submittedName>
</protein>
<evidence type="ECO:0000313" key="2">
    <source>
        <dbReference type="EMBL" id="VDD95323.1"/>
    </source>
</evidence>
<reference evidence="4" key="1">
    <citation type="submission" date="2017-02" db="UniProtKB">
        <authorList>
            <consortium name="WormBaseParasite"/>
        </authorList>
    </citation>
    <scope>IDENTIFICATION</scope>
</reference>
<organism evidence="4">
    <name type="scientific">Enterobius vermicularis</name>
    <name type="common">Human pinworm</name>
    <dbReference type="NCBI Taxonomy" id="51028"/>
    <lineage>
        <taxon>Eukaryota</taxon>
        <taxon>Metazoa</taxon>
        <taxon>Ecdysozoa</taxon>
        <taxon>Nematoda</taxon>
        <taxon>Chromadorea</taxon>
        <taxon>Rhabditida</taxon>
        <taxon>Spirurina</taxon>
        <taxon>Oxyuridomorpha</taxon>
        <taxon>Oxyuroidea</taxon>
        <taxon>Oxyuridae</taxon>
        <taxon>Enterobius</taxon>
    </lineage>
</organism>
<feature type="region of interest" description="Disordered" evidence="1">
    <location>
        <begin position="94"/>
        <end position="118"/>
    </location>
</feature>
<dbReference type="PROSITE" id="PS00397">
    <property type="entry name" value="RECOMBINASES_1"/>
    <property type="match status" value="1"/>
</dbReference>
<gene>
    <name evidence="2" type="ORF">EVEC_LOCUS10074</name>
</gene>
<name>A0A0N4VIS8_ENTVE</name>
<dbReference type="GO" id="GO:0000150">
    <property type="term" value="F:DNA strand exchange activity"/>
    <property type="evidence" value="ECO:0007669"/>
    <property type="project" value="InterPro"/>
</dbReference>
<dbReference type="Pfam" id="PF05380">
    <property type="entry name" value="Peptidase_A17"/>
    <property type="match status" value="1"/>
</dbReference>
<dbReference type="EMBL" id="UXUI01010518">
    <property type="protein sequence ID" value="VDD95323.1"/>
    <property type="molecule type" value="Genomic_DNA"/>
</dbReference>
<sequence length="118" mass="13455">MSGKNKKHLRSLDSSRRCYATAVYIRASSENQWTSRLIFAEARLSPSKEVSIPRLELFAVLIDWISSAKTLPKFVENRVSEIRNTERIKFMHIAGEENPADKPTRGCTSTQLRESGAW</sequence>